<dbReference type="GO" id="GO:0003676">
    <property type="term" value="F:nucleic acid binding"/>
    <property type="evidence" value="ECO:0007669"/>
    <property type="project" value="InterPro"/>
</dbReference>
<dbReference type="EMBL" id="LSBI01000030">
    <property type="protein sequence ID" value="OAQ63782.1"/>
    <property type="molecule type" value="Genomic_DNA"/>
</dbReference>
<dbReference type="InterPro" id="IPR012337">
    <property type="entry name" value="RNaseH-like_sf"/>
</dbReference>
<keyword evidence="1" id="KW-0175">Coiled coil</keyword>
<dbReference type="GO" id="GO:0004523">
    <property type="term" value="F:RNA-DNA hybrid ribonuclease activity"/>
    <property type="evidence" value="ECO:0007669"/>
    <property type="project" value="InterPro"/>
</dbReference>
<keyword evidence="3" id="KW-0540">Nuclease</keyword>
<dbReference type="Pfam" id="PF00075">
    <property type="entry name" value="RNase_H"/>
    <property type="match status" value="1"/>
</dbReference>
<dbReference type="PROSITE" id="PS50879">
    <property type="entry name" value="RNASE_H_1"/>
    <property type="match status" value="1"/>
</dbReference>
<dbReference type="Proteomes" id="UP000078340">
    <property type="component" value="Unassembled WGS sequence"/>
</dbReference>
<dbReference type="GO" id="GO:0004527">
    <property type="term" value="F:exonuclease activity"/>
    <property type="evidence" value="ECO:0007669"/>
    <property type="project" value="UniProtKB-KW"/>
</dbReference>
<dbReference type="SUPFAM" id="SSF53098">
    <property type="entry name" value="Ribonuclease H-like"/>
    <property type="match status" value="1"/>
</dbReference>
<dbReference type="AlphaFoldDB" id="A0A179FE58"/>
<evidence type="ECO:0000313" key="4">
    <source>
        <dbReference type="Proteomes" id="UP000078340"/>
    </source>
</evidence>
<protein>
    <submittedName>
        <fullName evidence="3">Endonuclease/exonuclease/phosphatase</fullName>
    </submittedName>
</protein>
<organism evidence="3 4">
    <name type="scientific">Purpureocillium lilacinum</name>
    <name type="common">Paecilomyces lilacinus</name>
    <dbReference type="NCBI Taxonomy" id="33203"/>
    <lineage>
        <taxon>Eukaryota</taxon>
        <taxon>Fungi</taxon>
        <taxon>Dikarya</taxon>
        <taxon>Ascomycota</taxon>
        <taxon>Pezizomycotina</taxon>
        <taxon>Sordariomycetes</taxon>
        <taxon>Hypocreomycetidae</taxon>
        <taxon>Hypocreales</taxon>
        <taxon>Ophiocordycipitaceae</taxon>
        <taxon>Purpureocillium</taxon>
    </lineage>
</organism>
<keyword evidence="3" id="KW-0378">Hydrolase</keyword>
<proteinExistence type="predicted"/>
<evidence type="ECO:0000256" key="1">
    <source>
        <dbReference type="SAM" id="Coils"/>
    </source>
</evidence>
<name>A0A179FE58_PURLI</name>
<keyword evidence="3" id="KW-0269">Exonuclease</keyword>
<comment type="caution">
    <text evidence="3">The sequence shown here is derived from an EMBL/GenBank/DDBJ whole genome shotgun (WGS) entry which is preliminary data.</text>
</comment>
<accession>A0A179FE58</accession>
<sequence length="414" mass="44781">MSKSSSRTSMRALEAKIEDLKLQANGEVRKYSFSGVPGSMENLDVVALSGGRYYFAVPELLREICKSPAFTFVALPAAAASIIGPTMARSLPESCVVPILRRHLPGEKASPLQTANKAETAGDFLEWLGTAAAATLIVYSDGSQLPNGAVGFGFAVHRDKQSLVQGSGRLGPSEVFDAEATGALEGLRAALRLGDTTSNVVVCTDNLAVASCLRGNPADSSQDKFTRFQELASSHGNVHVRWIPGHTNIPGNEEADGLAKAGCLQAEPPGAIPSLAYLRRLARQQSSDAFKAWWSTEAPESYKPLNLEATTSCPPELALPRATLHSLLAARSRHGDFADYHERFNHDDARLDCSCGRRKAPEHPFYCRKIPPRLRMRLTPSPAEAVHHAVGKGFKAFVEMTSESSFFQRICPRH</sequence>
<evidence type="ECO:0000259" key="2">
    <source>
        <dbReference type="PROSITE" id="PS50879"/>
    </source>
</evidence>
<dbReference type="InterPro" id="IPR036397">
    <property type="entry name" value="RNaseH_sf"/>
</dbReference>
<reference evidence="3 4" key="1">
    <citation type="submission" date="2016-02" db="EMBL/GenBank/DDBJ databases">
        <title>Biosynthesis of antibiotic leucinostatins and their inhibition on Phytophthora in bio-control Purpureocillium lilacinum.</title>
        <authorList>
            <person name="Wang G."/>
            <person name="Liu Z."/>
            <person name="Lin R."/>
            <person name="Li E."/>
            <person name="Mao Z."/>
            <person name="Ling J."/>
            <person name="Yin W."/>
            <person name="Xie B."/>
        </authorList>
    </citation>
    <scope>NUCLEOTIDE SEQUENCE [LARGE SCALE GENOMIC DNA]</scope>
    <source>
        <strain evidence="3">PLFJ-1</strain>
    </source>
</reference>
<evidence type="ECO:0000313" key="3">
    <source>
        <dbReference type="EMBL" id="OAQ63782.1"/>
    </source>
</evidence>
<feature type="coiled-coil region" evidence="1">
    <location>
        <begin position="3"/>
        <end position="30"/>
    </location>
</feature>
<dbReference type="Gene3D" id="3.30.420.10">
    <property type="entry name" value="Ribonuclease H-like superfamily/Ribonuclease H"/>
    <property type="match status" value="1"/>
</dbReference>
<dbReference type="InterPro" id="IPR002156">
    <property type="entry name" value="RNaseH_domain"/>
</dbReference>
<keyword evidence="3" id="KW-0255">Endonuclease</keyword>
<feature type="domain" description="RNase H type-1" evidence="2">
    <location>
        <begin position="132"/>
        <end position="264"/>
    </location>
</feature>
<gene>
    <name evidence="3" type="ORF">VFPFJ_11381</name>
</gene>
<dbReference type="CDD" id="cd09276">
    <property type="entry name" value="Rnase_HI_RT_non_LTR"/>
    <property type="match status" value="1"/>
</dbReference>